<evidence type="ECO:0000259" key="11">
    <source>
        <dbReference type="Pfam" id="PF01266"/>
    </source>
</evidence>
<dbReference type="HAMAP" id="MF_01102">
    <property type="entry name" value="MnmC"/>
    <property type="match status" value="1"/>
</dbReference>
<sequence length="696" mass="77204">MPNMRRRVNSLTQECEKKSQMNQETADFSQFNRLLSDIVAQKQSLICGQLGLGSVKQLLAVHSWLSSAPDSVRIKLKVFEAQLDTLPLFISQLINYTPLSSEQAALVQALAEANPIEILGCQRLIFDDGRFIIDLYLDSPIASLKSMRLPVCDGSDDDRSPLFDLWSISQANSNKVENSTEQEISQALLWQMAKVSRDSAPIYNFNLKQDEEVRQLCHKTGFSLLSCKSQDTEAASKPSSNLSRLDTHICLQERKALRHEQAQASLYTPVVQASSKTGSEADTFAIIGGGVASSHLALSLAQRNKTVRLFCNDSSLAQQASGNKQGAVYPLLTPDNGHLSHYYQQGYLFSRRRLQSLIKDGFNVGYDFCGVLQTGFDQRSSARLEKIITAQPWNKQIAHGVDRHESSNLAGIDIDKAGIFYPLGGWICPHEFTQAAFDKAAQLSDVSAHFNTDIKRIEQREGKWYLHKTTVDTGDEQIFGPFNTLILANGQGLNQFNQSKQLAATGFRGQVSHIPARNELLKLNTVLCSHGYLTPQNNGVHCTGASYIKNPEHLDYSPSEQAENLEKVKQSYLGKAWTEDVDISDHSARVGVRMVTRDHAPMMGCAPNFDEISLNYQDHQHTKESIKYWRETPAPIHQGLFILGGLGSRGITSGPLAAEALAAQLCGEIIPLDSATLELLNPNRMWMRKLIKGKAL</sequence>
<comment type="cofactor">
    <cofactor evidence="10">
        <name>FAD</name>
        <dbReference type="ChEBI" id="CHEBI:57692"/>
    </cofactor>
</comment>
<evidence type="ECO:0000256" key="7">
    <source>
        <dbReference type="ARBA" id="ARBA00022827"/>
    </source>
</evidence>
<keyword evidence="7 10" id="KW-0274">FAD</keyword>
<organism evidence="12 13">
    <name type="scientific">Shewanella nanhaiensis</name>
    <dbReference type="NCBI Taxonomy" id="2864872"/>
    <lineage>
        <taxon>Bacteria</taxon>
        <taxon>Pseudomonadati</taxon>
        <taxon>Pseudomonadota</taxon>
        <taxon>Gammaproteobacteria</taxon>
        <taxon>Alteromonadales</taxon>
        <taxon>Shewanellaceae</taxon>
        <taxon>Shewanella</taxon>
    </lineage>
</organism>
<dbReference type="GO" id="GO:0004808">
    <property type="term" value="F:tRNA (5-methylaminomethyl-2-thiouridylate)(34)-methyltransferase activity"/>
    <property type="evidence" value="ECO:0007669"/>
    <property type="project" value="UniProtKB-EC"/>
</dbReference>
<evidence type="ECO:0000256" key="6">
    <source>
        <dbReference type="ARBA" id="ARBA00022694"/>
    </source>
</evidence>
<dbReference type="Gene3D" id="3.40.50.150">
    <property type="entry name" value="Vaccinia Virus protein VP39"/>
    <property type="match status" value="1"/>
</dbReference>
<keyword evidence="13" id="KW-1185">Reference proteome</keyword>
<dbReference type="InterPro" id="IPR029063">
    <property type="entry name" value="SAM-dependent_MTases_sf"/>
</dbReference>
<feature type="region of interest" description="FAD-dependent cmnm(5)s(2)U34 oxidoreductase" evidence="10">
    <location>
        <begin position="287"/>
        <end position="696"/>
    </location>
</feature>
<keyword evidence="1 10" id="KW-0963">Cytoplasm</keyword>
<feature type="region of interest" description="tRNA (mnm(5)s(2)U34)-methyltransferase" evidence="10">
    <location>
        <begin position="1"/>
        <end position="255"/>
    </location>
</feature>
<dbReference type="EMBL" id="JAHZST010000001">
    <property type="protein sequence ID" value="MBW8182201.1"/>
    <property type="molecule type" value="Genomic_DNA"/>
</dbReference>
<reference evidence="12 13" key="1">
    <citation type="submission" date="2021-07" db="EMBL/GenBank/DDBJ databases">
        <title>Shewanella sp. nov, isolated from SCS.</title>
        <authorList>
            <person name="Cao W.R."/>
        </authorList>
    </citation>
    <scope>NUCLEOTIDE SEQUENCE [LARGE SCALE GENOMIC DNA]</scope>
    <source>
        <strain evidence="12 13">NR704-98</strain>
    </source>
</reference>
<dbReference type="Pfam" id="PF01266">
    <property type="entry name" value="DAO"/>
    <property type="match status" value="1"/>
</dbReference>
<dbReference type="PANTHER" id="PTHR13847">
    <property type="entry name" value="SARCOSINE DEHYDROGENASE-RELATED"/>
    <property type="match status" value="1"/>
</dbReference>
<evidence type="ECO:0000256" key="8">
    <source>
        <dbReference type="ARBA" id="ARBA00023002"/>
    </source>
</evidence>
<proteinExistence type="inferred from homology"/>
<keyword evidence="2 10" id="KW-0489">Methyltransferase</keyword>
<dbReference type="EC" id="2.1.1.61" evidence="10"/>
<dbReference type="InterPro" id="IPR006076">
    <property type="entry name" value="FAD-dep_OxRdtase"/>
</dbReference>
<evidence type="ECO:0000256" key="1">
    <source>
        <dbReference type="ARBA" id="ARBA00022490"/>
    </source>
</evidence>
<dbReference type="EC" id="1.5.-.-" evidence="10"/>
<evidence type="ECO:0000256" key="5">
    <source>
        <dbReference type="ARBA" id="ARBA00022691"/>
    </source>
</evidence>
<keyword evidence="3 10" id="KW-0285">Flavoprotein</keyword>
<keyword evidence="4 10" id="KW-0808">Transferase</keyword>
<keyword evidence="8 10" id="KW-0560">Oxidoreductase</keyword>
<evidence type="ECO:0000256" key="9">
    <source>
        <dbReference type="ARBA" id="ARBA00023268"/>
    </source>
</evidence>
<evidence type="ECO:0000256" key="2">
    <source>
        <dbReference type="ARBA" id="ARBA00022603"/>
    </source>
</evidence>
<comment type="subcellular location">
    <subcellularLocation>
        <location evidence="10">Cytoplasm</location>
    </subcellularLocation>
</comment>
<evidence type="ECO:0000256" key="4">
    <source>
        <dbReference type="ARBA" id="ARBA00022679"/>
    </source>
</evidence>
<evidence type="ECO:0000313" key="13">
    <source>
        <dbReference type="Proteomes" id="UP001195963"/>
    </source>
</evidence>
<evidence type="ECO:0000313" key="12">
    <source>
        <dbReference type="EMBL" id="MBW8182201.1"/>
    </source>
</evidence>
<dbReference type="Proteomes" id="UP001195963">
    <property type="component" value="Unassembled WGS sequence"/>
</dbReference>
<evidence type="ECO:0000256" key="3">
    <source>
        <dbReference type="ARBA" id="ARBA00022630"/>
    </source>
</evidence>
<keyword evidence="6 10" id="KW-0819">tRNA processing</keyword>
<dbReference type="PANTHER" id="PTHR13847:SF283">
    <property type="entry name" value="TRNA 5-METHYLAMINOMETHYL-2-THIOURIDINE BIOSYNTHESIS BIFUNCTIONAL PROTEIN MNMC"/>
    <property type="match status" value="1"/>
</dbReference>
<dbReference type="InterPro" id="IPR036188">
    <property type="entry name" value="FAD/NAD-bd_sf"/>
</dbReference>
<comment type="function">
    <text evidence="10">Catalyzes the last two steps in the biosynthesis of 5-methylaminomethyl-2-thiouridine (mnm(5)s(2)U) at the wobble position (U34) in tRNA. Catalyzes the FAD-dependent demodification of cmnm(5)s(2)U34 to nm(5)s(2)U34, followed by the transfer of a methyl group from S-adenosyl-L-methionine to nm(5)s(2)U34, to form mnm(5)s(2)U34.</text>
</comment>
<dbReference type="SUPFAM" id="SSF51905">
    <property type="entry name" value="FAD/NAD(P)-binding domain"/>
    <property type="match status" value="1"/>
</dbReference>
<gene>
    <name evidence="10 12" type="primary">mnmC</name>
    <name evidence="12" type="ORF">K0625_00855</name>
</gene>
<comment type="similarity">
    <text evidence="10">In the C-terminal section; belongs to the DAO family.</text>
</comment>
<dbReference type="GO" id="GO:0032259">
    <property type="term" value="P:methylation"/>
    <property type="evidence" value="ECO:0007669"/>
    <property type="project" value="UniProtKB-KW"/>
</dbReference>
<dbReference type="InterPro" id="IPR017610">
    <property type="entry name" value="tRNA_S-uridine_synth_MnmC_C"/>
</dbReference>
<dbReference type="InterPro" id="IPR023032">
    <property type="entry name" value="tRNA_MAMT_biosynth_bifunc_MnmC"/>
</dbReference>
<protein>
    <recommendedName>
        <fullName evidence="10">tRNA 5-methylaminomethyl-2-thiouridine biosynthesis bifunctional protein MnmC</fullName>
        <shortName evidence="10">tRNA mnm(5)s(2)U biosynthesis bifunctional protein</shortName>
    </recommendedName>
    <domain>
        <recommendedName>
            <fullName evidence="10">tRNA (mnm(5)s(2)U34)-methyltransferase</fullName>
            <ecNumber evidence="10">2.1.1.61</ecNumber>
        </recommendedName>
    </domain>
    <domain>
        <recommendedName>
            <fullName evidence="10">FAD-dependent cmnm(5)s(2)U34 oxidoreductase</fullName>
            <ecNumber evidence="10">1.5.-.-</ecNumber>
        </recommendedName>
    </domain>
</protein>
<keyword evidence="5 10" id="KW-0949">S-adenosyl-L-methionine</keyword>
<dbReference type="Gene3D" id="3.30.9.10">
    <property type="entry name" value="D-Amino Acid Oxidase, subunit A, domain 2"/>
    <property type="match status" value="1"/>
</dbReference>
<comment type="catalytic activity">
    <reaction evidence="10">
        <text>5-aminomethyl-2-thiouridine(34) in tRNA + S-adenosyl-L-methionine = 5-methylaminomethyl-2-thiouridine(34) in tRNA + S-adenosyl-L-homocysteine + H(+)</text>
        <dbReference type="Rhea" id="RHEA:19569"/>
        <dbReference type="Rhea" id="RHEA-COMP:10195"/>
        <dbReference type="Rhea" id="RHEA-COMP:10197"/>
        <dbReference type="ChEBI" id="CHEBI:15378"/>
        <dbReference type="ChEBI" id="CHEBI:57856"/>
        <dbReference type="ChEBI" id="CHEBI:59789"/>
        <dbReference type="ChEBI" id="CHEBI:74454"/>
        <dbReference type="ChEBI" id="CHEBI:74455"/>
        <dbReference type="EC" id="2.1.1.61"/>
    </reaction>
</comment>
<evidence type="ECO:0000256" key="10">
    <source>
        <dbReference type="HAMAP-Rule" id="MF_01102"/>
    </source>
</evidence>
<comment type="caution">
    <text evidence="12">The sequence shown here is derived from an EMBL/GenBank/DDBJ whole genome shotgun (WGS) entry which is preliminary data.</text>
</comment>
<name>A0ABS7DXP1_9GAMM</name>
<dbReference type="NCBIfam" id="TIGR03197">
    <property type="entry name" value="MnmC_Cterm"/>
    <property type="match status" value="1"/>
</dbReference>
<keyword evidence="9 10" id="KW-0511">Multifunctional enzyme</keyword>
<comment type="similarity">
    <text evidence="10">In the N-terminal section; belongs to the methyltransferase superfamily. tRNA (mnm(5)s(2)U34)-methyltransferase family.</text>
</comment>
<feature type="domain" description="FAD dependent oxidoreductase" evidence="11">
    <location>
        <begin position="285"/>
        <end position="663"/>
    </location>
</feature>
<dbReference type="Gene3D" id="3.50.50.60">
    <property type="entry name" value="FAD/NAD(P)-binding domain"/>
    <property type="match status" value="1"/>
</dbReference>
<accession>A0ABS7DXP1</accession>